<name>A0AAV2CYF1_9ROSI</name>
<protein>
    <submittedName>
        <fullName evidence="2">Uncharacterized protein</fullName>
    </submittedName>
</protein>
<dbReference type="EMBL" id="OZ034814">
    <property type="protein sequence ID" value="CAL1361572.1"/>
    <property type="molecule type" value="Genomic_DNA"/>
</dbReference>
<evidence type="ECO:0000313" key="3">
    <source>
        <dbReference type="Proteomes" id="UP001497516"/>
    </source>
</evidence>
<keyword evidence="3" id="KW-1185">Reference proteome</keyword>
<dbReference type="AlphaFoldDB" id="A0AAV2CYF1"/>
<reference evidence="2 3" key="1">
    <citation type="submission" date="2024-04" db="EMBL/GenBank/DDBJ databases">
        <authorList>
            <person name="Fracassetti M."/>
        </authorList>
    </citation>
    <scope>NUCLEOTIDE SEQUENCE [LARGE SCALE GENOMIC DNA]</scope>
</reference>
<organism evidence="2 3">
    <name type="scientific">Linum trigynum</name>
    <dbReference type="NCBI Taxonomy" id="586398"/>
    <lineage>
        <taxon>Eukaryota</taxon>
        <taxon>Viridiplantae</taxon>
        <taxon>Streptophyta</taxon>
        <taxon>Embryophyta</taxon>
        <taxon>Tracheophyta</taxon>
        <taxon>Spermatophyta</taxon>
        <taxon>Magnoliopsida</taxon>
        <taxon>eudicotyledons</taxon>
        <taxon>Gunneridae</taxon>
        <taxon>Pentapetalae</taxon>
        <taxon>rosids</taxon>
        <taxon>fabids</taxon>
        <taxon>Malpighiales</taxon>
        <taxon>Linaceae</taxon>
        <taxon>Linum</taxon>
    </lineage>
</organism>
<feature type="region of interest" description="Disordered" evidence="1">
    <location>
        <begin position="1"/>
        <end position="26"/>
    </location>
</feature>
<proteinExistence type="predicted"/>
<sequence length="70" mass="7250">MEGGGRGDFGDGGGRRLQRQRAARGLRPGEAVMVVAPTTGGGVGGRLEGWMVVALTLGADVMKKKRKKKG</sequence>
<feature type="compositionally biased region" description="Gly residues" evidence="1">
    <location>
        <begin position="1"/>
        <end position="12"/>
    </location>
</feature>
<gene>
    <name evidence="2" type="ORF">LTRI10_LOCUS8941</name>
</gene>
<evidence type="ECO:0000256" key="1">
    <source>
        <dbReference type="SAM" id="MobiDB-lite"/>
    </source>
</evidence>
<evidence type="ECO:0000313" key="2">
    <source>
        <dbReference type="EMBL" id="CAL1361572.1"/>
    </source>
</evidence>
<dbReference type="Proteomes" id="UP001497516">
    <property type="component" value="Chromosome 10"/>
</dbReference>
<accession>A0AAV2CYF1</accession>